<evidence type="ECO:0000256" key="1">
    <source>
        <dbReference type="ARBA" id="ARBA00004123"/>
    </source>
</evidence>
<dbReference type="Pfam" id="PF04218">
    <property type="entry name" value="CENP-B_N"/>
    <property type="match status" value="1"/>
</dbReference>
<organism evidence="5 6">
    <name type="scientific">Latimeria chalumnae</name>
    <name type="common">Coelacanth</name>
    <dbReference type="NCBI Taxonomy" id="7897"/>
    <lineage>
        <taxon>Eukaryota</taxon>
        <taxon>Metazoa</taxon>
        <taxon>Chordata</taxon>
        <taxon>Craniata</taxon>
        <taxon>Vertebrata</taxon>
        <taxon>Euteleostomi</taxon>
        <taxon>Coelacanthiformes</taxon>
        <taxon>Coelacanthidae</taxon>
        <taxon>Latimeria</taxon>
    </lineage>
</organism>
<evidence type="ECO:0000256" key="3">
    <source>
        <dbReference type="ARBA" id="ARBA00023242"/>
    </source>
</evidence>
<proteinExistence type="predicted"/>
<dbReference type="InterPro" id="IPR050863">
    <property type="entry name" value="CenT-Element_Derived"/>
</dbReference>
<dbReference type="SMART" id="SM00674">
    <property type="entry name" value="CENPB"/>
    <property type="match status" value="1"/>
</dbReference>
<dbReference type="InterPro" id="IPR006600">
    <property type="entry name" value="HTH_CenpB_DNA-bd_dom"/>
</dbReference>
<dbReference type="InterPro" id="IPR004875">
    <property type="entry name" value="DDE_SF_endonuclease_dom"/>
</dbReference>
<evidence type="ECO:0000313" key="5">
    <source>
        <dbReference type="Ensembl" id="ENSLACP00000003286.1"/>
    </source>
</evidence>
<feature type="domain" description="HTH CENPB-type" evidence="4">
    <location>
        <begin position="56"/>
        <end position="127"/>
    </location>
</feature>
<dbReference type="STRING" id="7897.ENSLACP00000003286"/>
<keyword evidence="3" id="KW-0539">Nucleus</keyword>
<evidence type="ECO:0000313" key="6">
    <source>
        <dbReference type="Proteomes" id="UP000008672"/>
    </source>
</evidence>
<protein>
    <recommendedName>
        <fullName evidence="4">HTH CENPB-type domain-containing protein</fullName>
    </recommendedName>
</protein>
<dbReference type="SUPFAM" id="SSF46689">
    <property type="entry name" value="Homeodomain-like"/>
    <property type="match status" value="1"/>
</dbReference>
<keyword evidence="6" id="KW-1185">Reference proteome</keyword>
<dbReference type="GeneTree" id="ENSGT00940000160195"/>
<dbReference type="InParanoid" id="H3A0W5"/>
<accession>H3A0W5</accession>
<evidence type="ECO:0000256" key="2">
    <source>
        <dbReference type="ARBA" id="ARBA00023125"/>
    </source>
</evidence>
<reference evidence="5" key="3">
    <citation type="submission" date="2025-09" db="UniProtKB">
        <authorList>
            <consortium name="Ensembl"/>
        </authorList>
    </citation>
    <scope>IDENTIFICATION</scope>
</reference>
<dbReference type="Proteomes" id="UP000008672">
    <property type="component" value="Unassembled WGS sequence"/>
</dbReference>
<sequence>LSLQDKAKVIREVDKGVQKKKDTAQEFGIPANTLLTGLKNHDAILRASQESHFQPQCKQMKEAKHTDVEEALVKWMKFVRDQNIPLLGPLLQQKAEHSAKELGHFEFQASVGWLDKFKSRHNILFKNAYSKSAVMSDNDYNAWKVGVLPDLVKDYSLDRKFNSAKKVGFIKENIDLHFMAKEDTEMEESNNVKCILTVMVAATMLGTEKFLLLVIGKSRKPHCFRNVKSLLVVYENNKKSWMTSAIYKSWLLKLDRKFNSAKQKVLLFVDNCPAHPKALSTTLKKNLKQKYRKQVILGILCSLEEGQSITISLLDCIKNIDKVRKDVKPMTIAHCFRKAGFTKENIELHFMAKEDTEMEEEEEIEMEESDWLSLQGKLGFPKEVTFDAYVDMDSDVIVSSYPTEEDIL</sequence>
<evidence type="ECO:0000259" key="4">
    <source>
        <dbReference type="PROSITE" id="PS51253"/>
    </source>
</evidence>
<dbReference type="PROSITE" id="PS51253">
    <property type="entry name" value="HTH_CENPB"/>
    <property type="match status" value="1"/>
</dbReference>
<dbReference type="HOGENOM" id="CLU_018294_0_4_1"/>
<dbReference type="Pfam" id="PF03221">
    <property type="entry name" value="HTH_Tnp_Tc5"/>
    <property type="match status" value="1"/>
</dbReference>
<dbReference type="Gene3D" id="1.10.10.60">
    <property type="entry name" value="Homeodomain-like"/>
    <property type="match status" value="2"/>
</dbReference>
<dbReference type="eggNOG" id="KOG3105">
    <property type="taxonomic scope" value="Eukaryota"/>
</dbReference>
<dbReference type="InterPro" id="IPR007889">
    <property type="entry name" value="HTH_Psq"/>
</dbReference>
<dbReference type="PANTHER" id="PTHR19303">
    <property type="entry name" value="TRANSPOSON"/>
    <property type="match status" value="1"/>
</dbReference>
<dbReference type="PANTHER" id="PTHR19303:SF73">
    <property type="entry name" value="PROTEIN PDC2"/>
    <property type="match status" value="1"/>
</dbReference>
<comment type="subcellular location">
    <subcellularLocation>
        <location evidence="1">Nucleus</location>
    </subcellularLocation>
</comment>
<reference evidence="5" key="2">
    <citation type="submission" date="2025-08" db="UniProtKB">
        <authorList>
            <consortium name="Ensembl"/>
        </authorList>
    </citation>
    <scope>IDENTIFICATION</scope>
</reference>
<dbReference type="GO" id="GO:0003677">
    <property type="term" value="F:DNA binding"/>
    <property type="evidence" value="ECO:0007669"/>
    <property type="project" value="UniProtKB-KW"/>
</dbReference>
<name>H3A0W5_LATCH</name>
<dbReference type="AlphaFoldDB" id="H3A0W5"/>
<dbReference type="EMBL" id="AFYH01084466">
    <property type="status" value="NOT_ANNOTATED_CDS"/>
    <property type="molecule type" value="Genomic_DNA"/>
</dbReference>
<dbReference type="Ensembl" id="ENSLACT00000003316.1">
    <property type="protein sequence ID" value="ENSLACP00000003286.1"/>
    <property type="gene ID" value="ENSLACG00000002939.1"/>
</dbReference>
<dbReference type="InterPro" id="IPR009057">
    <property type="entry name" value="Homeodomain-like_sf"/>
</dbReference>
<dbReference type="Pfam" id="PF03184">
    <property type="entry name" value="DDE_1"/>
    <property type="match status" value="1"/>
</dbReference>
<dbReference type="GO" id="GO:0005634">
    <property type="term" value="C:nucleus"/>
    <property type="evidence" value="ECO:0007669"/>
    <property type="project" value="UniProtKB-SubCell"/>
</dbReference>
<keyword evidence="2" id="KW-0238">DNA-binding</keyword>
<reference evidence="6" key="1">
    <citation type="submission" date="2011-08" db="EMBL/GenBank/DDBJ databases">
        <title>The draft genome of Latimeria chalumnae.</title>
        <authorList>
            <person name="Di Palma F."/>
            <person name="Alfoldi J."/>
            <person name="Johnson J."/>
            <person name="Berlin A."/>
            <person name="Gnerre S."/>
            <person name="Jaffe D."/>
            <person name="MacCallum I."/>
            <person name="Young S."/>
            <person name="Walker B.J."/>
            <person name="Lander E."/>
            <person name="Lindblad-Toh K."/>
        </authorList>
    </citation>
    <scope>NUCLEOTIDE SEQUENCE [LARGE SCALE GENOMIC DNA]</scope>
    <source>
        <strain evidence="6">Wild caught</strain>
    </source>
</reference>